<dbReference type="HAMAP" id="MF_01023">
    <property type="entry name" value="HisC_aminotrans_2"/>
    <property type="match status" value="1"/>
</dbReference>
<dbReference type="Gene3D" id="3.90.1150.10">
    <property type="entry name" value="Aspartate Aminotransferase, domain 1"/>
    <property type="match status" value="1"/>
</dbReference>
<dbReference type="Gene3D" id="3.40.640.10">
    <property type="entry name" value="Type I PLP-dependent aspartate aminotransferase-like (Major domain)"/>
    <property type="match status" value="1"/>
</dbReference>
<reference evidence="9" key="1">
    <citation type="submission" date="2020-05" db="EMBL/GenBank/DDBJ databases">
        <authorList>
            <person name="Chiriac C."/>
            <person name="Salcher M."/>
            <person name="Ghai R."/>
            <person name="Kavagutti S V."/>
        </authorList>
    </citation>
    <scope>NUCLEOTIDE SEQUENCE</scope>
</reference>
<evidence type="ECO:0000256" key="3">
    <source>
        <dbReference type="ARBA" id="ARBA00022605"/>
    </source>
</evidence>
<dbReference type="InterPro" id="IPR015422">
    <property type="entry name" value="PyrdxlP-dep_Trfase_small"/>
</dbReference>
<comment type="pathway">
    <text evidence="7">Amino-acid biosynthesis.</text>
</comment>
<evidence type="ECO:0000313" key="10">
    <source>
        <dbReference type="EMBL" id="CAB4694369.1"/>
    </source>
</evidence>
<dbReference type="PANTHER" id="PTHR42885:SF2">
    <property type="entry name" value="HISTIDINOL-PHOSPHATE AMINOTRANSFERASE"/>
    <property type="match status" value="1"/>
</dbReference>
<name>A0A6J6LWS4_9ZZZZ</name>
<accession>A0A6J6LWS4</accession>
<proteinExistence type="inferred from homology"/>
<dbReference type="EMBL" id="CAEZXN010000014">
    <property type="protein sequence ID" value="CAB4694369.1"/>
    <property type="molecule type" value="Genomic_DNA"/>
</dbReference>
<dbReference type="PANTHER" id="PTHR42885">
    <property type="entry name" value="HISTIDINOL-PHOSPHATE AMINOTRANSFERASE-RELATED"/>
    <property type="match status" value="1"/>
</dbReference>
<evidence type="ECO:0000256" key="5">
    <source>
        <dbReference type="ARBA" id="ARBA00022898"/>
    </source>
</evidence>
<dbReference type="GO" id="GO:0000105">
    <property type="term" value="P:L-histidine biosynthetic process"/>
    <property type="evidence" value="ECO:0007669"/>
    <property type="project" value="UniProtKB-KW"/>
</dbReference>
<evidence type="ECO:0000313" key="12">
    <source>
        <dbReference type="EMBL" id="CAB5072696.1"/>
    </source>
</evidence>
<dbReference type="InterPro" id="IPR001917">
    <property type="entry name" value="Aminotrans_II_pyridoxalP_BS"/>
</dbReference>
<organism evidence="9">
    <name type="scientific">freshwater metagenome</name>
    <dbReference type="NCBI Taxonomy" id="449393"/>
    <lineage>
        <taxon>unclassified sequences</taxon>
        <taxon>metagenomes</taxon>
        <taxon>ecological metagenomes</taxon>
    </lineage>
</organism>
<dbReference type="AlphaFoldDB" id="A0A6J6LWS4"/>
<keyword evidence="5" id="KW-0663">Pyridoxal phosphate</keyword>
<dbReference type="InterPro" id="IPR015424">
    <property type="entry name" value="PyrdxlP-dep_Trfase"/>
</dbReference>
<dbReference type="EMBL" id="CAFBAA010000002">
    <property type="protein sequence ID" value="CAB4840450.1"/>
    <property type="molecule type" value="Genomic_DNA"/>
</dbReference>
<evidence type="ECO:0000256" key="4">
    <source>
        <dbReference type="ARBA" id="ARBA00022679"/>
    </source>
</evidence>
<dbReference type="CDD" id="cd00609">
    <property type="entry name" value="AAT_like"/>
    <property type="match status" value="1"/>
</dbReference>
<gene>
    <name evidence="9" type="ORF">UFOPK2342_00075</name>
    <name evidence="10" type="ORF">UFOPK2423_00779</name>
    <name evidence="11" type="ORF">UFOPK3266_00133</name>
    <name evidence="12" type="ORF">UFOPK4367_00330</name>
</gene>
<dbReference type="GO" id="GO:0004400">
    <property type="term" value="F:histidinol-phosphate transaminase activity"/>
    <property type="evidence" value="ECO:0007669"/>
    <property type="project" value="InterPro"/>
</dbReference>
<dbReference type="GO" id="GO:0030170">
    <property type="term" value="F:pyridoxal phosphate binding"/>
    <property type="evidence" value="ECO:0007669"/>
    <property type="project" value="InterPro"/>
</dbReference>
<keyword evidence="3" id="KW-0028">Amino-acid biosynthesis</keyword>
<evidence type="ECO:0000256" key="1">
    <source>
        <dbReference type="ARBA" id="ARBA00001933"/>
    </source>
</evidence>
<evidence type="ECO:0000256" key="6">
    <source>
        <dbReference type="ARBA" id="ARBA00023102"/>
    </source>
</evidence>
<dbReference type="NCBIfam" id="TIGR01141">
    <property type="entry name" value="hisC"/>
    <property type="match status" value="1"/>
</dbReference>
<evidence type="ECO:0000313" key="11">
    <source>
        <dbReference type="EMBL" id="CAB4840450.1"/>
    </source>
</evidence>
<sequence>MGESNWPQWLPVRDDLRDQHPYGAPQLDVTVRLNTNENPYALPGAVVDEIQHEMSRIAIDLNRYPDRDALELRASLAAYLTSQGAPALTVGQVWAANGSNEIIQQIFMAFGGRDRCAIGFVPSYSMHSNIARSTQTTWIDGERGPGFSLNAEFIVAQATQASANLVFLTSPNNPTGTSLDPTIVLAVATALPSALIVVDEAYGEFLRDRSKSALGLVSQVKNLVVSRTMSKAFGLAGARVGYLVADEAVVDAIQLVRLPYHLGAHTQSIALVALRHAPLLLENVERIKEQRDRIVAELTAMGLAPEPSDANFVLFGGLADAAKVWSDLVERDVLVRDVGLAGMLRVTAGTQEETTIFLDSLRAIINDKSANYTNSESKG</sequence>
<evidence type="ECO:0000256" key="2">
    <source>
        <dbReference type="ARBA" id="ARBA00022576"/>
    </source>
</evidence>
<evidence type="ECO:0000256" key="7">
    <source>
        <dbReference type="ARBA" id="ARBA00029440"/>
    </source>
</evidence>
<evidence type="ECO:0000259" key="8">
    <source>
        <dbReference type="Pfam" id="PF00155"/>
    </source>
</evidence>
<dbReference type="Pfam" id="PF00155">
    <property type="entry name" value="Aminotran_1_2"/>
    <property type="match status" value="1"/>
</dbReference>
<dbReference type="SUPFAM" id="SSF53383">
    <property type="entry name" value="PLP-dependent transferases"/>
    <property type="match status" value="1"/>
</dbReference>
<protein>
    <submittedName>
        <fullName evidence="9">Unannotated protein</fullName>
    </submittedName>
</protein>
<keyword evidence="2" id="KW-0032">Aminotransferase</keyword>
<dbReference type="InterPro" id="IPR015421">
    <property type="entry name" value="PyrdxlP-dep_Trfase_major"/>
</dbReference>
<evidence type="ECO:0000313" key="9">
    <source>
        <dbReference type="EMBL" id="CAB4664903.1"/>
    </source>
</evidence>
<dbReference type="EMBL" id="CAEZXB010000001">
    <property type="protein sequence ID" value="CAB4664903.1"/>
    <property type="molecule type" value="Genomic_DNA"/>
</dbReference>
<dbReference type="InterPro" id="IPR005861">
    <property type="entry name" value="HisP_aminotrans"/>
</dbReference>
<dbReference type="NCBIfam" id="NF002877">
    <property type="entry name" value="PRK03317.1"/>
    <property type="match status" value="1"/>
</dbReference>
<dbReference type="EMBL" id="CAFBRC010000015">
    <property type="protein sequence ID" value="CAB5072696.1"/>
    <property type="molecule type" value="Genomic_DNA"/>
</dbReference>
<comment type="cofactor">
    <cofactor evidence="1">
        <name>pyridoxal 5'-phosphate</name>
        <dbReference type="ChEBI" id="CHEBI:597326"/>
    </cofactor>
</comment>
<dbReference type="InterPro" id="IPR004839">
    <property type="entry name" value="Aminotransferase_I/II_large"/>
</dbReference>
<dbReference type="PROSITE" id="PS00599">
    <property type="entry name" value="AA_TRANSFER_CLASS_2"/>
    <property type="match status" value="1"/>
</dbReference>
<feature type="domain" description="Aminotransferase class I/classII large" evidence="8">
    <location>
        <begin position="31"/>
        <end position="361"/>
    </location>
</feature>
<keyword evidence="4" id="KW-0808">Transferase</keyword>
<keyword evidence="6" id="KW-0368">Histidine biosynthesis</keyword>